<gene>
    <name evidence="1" type="ORF">AMECASPLE_033438</name>
</gene>
<organism evidence="1 2">
    <name type="scientific">Ameca splendens</name>
    <dbReference type="NCBI Taxonomy" id="208324"/>
    <lineage>
        <taxon>Eukaryota</taxon>
        <taxon>Metazoa</taxon>
        <taxon>Chordata</taxon>
        <taxon>Craniata</taxon>
        <taxon>Vertebrata</taxon>
        <taxon>Euteleostomi</taxon>
        <taxon>Actinopterygii</taxon>
        <taxon>Neopterygii</taxon>
        <taxon>Teleostei</taxon>
        <taxon>Neoteleostei</taxon>
        <taxon>Acanthomorphata</taxon>
        <taxon>Ovalentaria</taxon>
        <taxon>Atherinomorphae</taxon>
        <taxon>Cyprinodontiformes</taxon>
        <taxon>Goodeidae</taxon>
        <taxon>Ameca</taxon>
    </lineage>
</organism>
<evidence type="ECO:0000313" key="2">
    <source>
        <dbReference type="Proteomes" id="UP001469553"/>
    </source>
</evidence>
<sequence length="102" mass="10507">MDGAFPSVRVKSEREEESEAWNAELQKLDHARASLRGATFRLAAEAGLGADEKLRTATPLFQGVAKSHGGGDAGGDAGGGNVGGFHNIAVPLKTPKYAGKSS</sequence>
<protein>
    <recommendedName>
        <fullName evidence="3">PH domain-containing protein</fullName>
    </recommendedName>
</protein>
<proteinExistence type="predicted"/>
<comment type="caution">
    <text evidence="1">The sequence shown here is derived from an EMBL/GenBank/DDBJ whole genome shotgun (WGS) entry which is preliminary data.</text>
</comment>
<reference evidence="1 2" key="1">
    <citation type="submission" date="2021-06" db="EMBL/GenBank/DDBJ databases">
        <authorList>
            <person name="Palmer J.M."/>
        </authorList>
    </citation>
    <scope>NUCLEOTIDE SEQUENCE [LARGE SCALE GENOMIC DNA]</scope>
    <source>
        <strain evidence="1 2">AS_MEX2019</strain>
        <tissue evidence="1">Muscle</tissue>
    </source>
</reference>
<accession>A0ABV1A287</accession>
<dbReference type="Proteomes" id="UP001469553">
    <property type="component" value="Unassembled WGS sequence"/>
</dbReference>
<evidence type="ECO:0008006" key="3">
    <source>
        <dbReference type="Google" id="ProtNLM"/>
    </source>
</evidence>
<keyword evidence="2" id="KW-1185">Reference proteome</keyword>
<dbReference type="EMBL" id="JAHRIP010079772">
    <property type="protein sequence ID" value="MEQ2312657.1"/>
    <property type="molecule type" value="Genomic_DNA"/>
</dbReference>
<name>A0ABV1A287_9TELE</name>
<evidence type="ECO:0000313" key="1">
    <source>
        <dbReference type="EMBL" id="MEQ2312657.1"/>
    </source>
</evidence>